<keyword evidence="7" id="KW-1185">Reference proteome</keyword>
<dbReference type="AlphaFoldDB" id="A0AA39CGW1"/>
<sequence>MPSDLPHLEPQQQDPSQLQQVSIDNTDTLRTQLQELDTIAQTLKAEKAATEIKLKQIKDKIFANDNQIRRIMEELSSELFRNQRTERQRAFGPSAIENENFVEGMFYQMSDKPQLNKAIHALVKEEGTLADNNLIAAAIMTELTGNTFKFGHEVAVRVAEFEKKKNEELAAKAQPMFDPHYPYLGPTQPINNNAMEGVATEANRDQSVIPLGGDRDPSVISLMSQSVKSENGSIATPYNIARSLSDLTAAALDNPNGSIAPSVETGTPVRQSPRAIVVAHGMTSIQKSFPGLLESINPSSPTTPTTRSRAAAAAAGKRGRESIDVEDSPSPAVMRAGKRNKNDKEPAISHTFINYMKHLEQLHRAGKPIASAIRCSRCQQIKRDVRALNCLHLYCHRCVLQLRGQAQHGNAITGFQSTCVKPGCNQVVSGKTTVIDSDIIDFLQWYDQQSPAVTNMVCHLQVLNTASAKYPEDEGIKAKLQQVQNTFKAMQNSSMGDGLVDLMAVAKLCRKPYL</sequence>
<gene>
    <name evidence="6" type="ORF">H2200_007876</name>
</gene>
<dbReference type="Proteomes" id="UP001172673">
    <property type="component" value="Unassembled WGS sequence"/>
</dbReference>
<evidence type="ECO:0000256" key="1">
    <source>
        <dbReference type="ARBA" id="ARBA00022723"/>
    </source>
</evidence>
<evidence type="ECO:0000313" key="6">
    <source>
        <dbReference type="EMBL" id="KAJ9607797.1"/>
    </source>
</evidence>
<dbReference type="SUPFAM" id="SSF57850">
    <property type="entry name" value="RING/U-box"/>
    <property type="match status" value="1"/>
</dbReference>
<dbReference type="PROSITE" id="PS00518">
    <property type="entry name" value="ZF_RING_1"/>
    <property type="match status" value="1"/>
</dbReference>
<accession>A0AA39CGW1</accession>
<feature type="compositionally biased region" description="Low complexity" evidence="5">
    <location>
        <begin position="298"/>
        <end position="315"/>
    </location>
</feature>
<dbReference type="Gene3D" id="3.30.40.10">
    <property type="entry name" value="Zinc/RING finger domain, C3HC4 (zinc finger)"/>
    <property type="match status" value="1"/>
</dbReference>
<feature type="region of interest" description="Disordered" evidence="5">
    <location>
        <begin position="291"/>
        <end position="342"/>
    </location>
</feature>
<evidence type="ECO:0000313" key="7">
    <source>
        <dbReference type="Proteomes" id="UP001172673"/>
    </source>
</evidence>
<proteinExistence type="predicted"/>
<keyword evidence="2" id="KW-0863">Zinc-finger</keyword>
<dbReference type="CDD" id="cd16449">
    <property type="entry name" value="RING-HC"/>
    <property type="match status" value="1"/>
</dbReference>
<keyword evidence="3" id="KW-0862">Zinc</keyword>
<feature type="coiled-coil region" evidence="4">
    <location>
        <begin position="33"/>
        <end position="60"/>
    </location>
</feature>
<evidence type="ECO:0000256" key="4">
    <source>
        <dbReference type="SAM" id="Coils"/>
    </source>
</evidence>
<dbReference type="GO" id="GO:0008270">
    <property type="term" value="F:zinc ion binding"/>
    <property type="evidence" value="ECO:0007669"/>
    <property type="project" value="UniProtKB-KW"/>
</dbReference>
<keyword evidence="4" id="KW-0175">Coiled coil</keyword>
<protein>
    <recommendedName>
        <fullName evidence="8">RING-type domain-containing protein</fullName>
    </recommendedName>
</protein>
<evidence type="ECO:0000256" key="2">
    <source>
        <dbReference type="ARBA" id="ARBA00022771"/>
    </source>
</evidence>
<keyword evidence="1" id="KW-0479">Metal-binding</keyword>
<dbReference type="InterPro" id="IPR017907">
    <property type="entry name" value="Znf_RING_CS"/>
</dbReference>
<comment type="caution">
    <text evidence="6">The sequence shown here is derived from an EMBL/GenBank/DDBJ whole genome shotgun (WGS) entry which is preliminary data.</text>
</comment>
<evidence type="ECO:0000256" key="3">
    <source>
        <dbReference type="ARBA" id="ARBA00022833"/>
    </source>
</evidence>
<evidence type="ECO:0000256" key="5">
    <source>
        <dbReference type="SAM" id="MobiDB-lite"/>
    </source>
</evidence>
<dbReference type="InterPro" id="IPR013083">
    <property type="entry name" value="Znf_RING/FYVE/PHD"/>
</dbReference>
<reference evidence="6" key="1">
    <citation type="submission" date="2022-10" db="EMBL/GenBank/DDBJ databases">
        <title>Culturing micro-colonial fungi from biological soil crusts in the Mojave desert and describing Neophaeococcomyces mojavensis, and introducing the new genera and species Taxawa tesnikishii.</title>
        <authorList>
            <person name="Kurbessoian T."/>
            <person name="Stajich J.E."/>
        </authorList>
    </citation>
    <scope>NUCLEOTIDE SEQUENCE</scope>
    <source>
        <strain evidence="6">TK_41</strain>
    </source>
</reference>
<evidence type="ECO:0008006" key="8">
    <source>
        <dbReference type="Google" id="ProtNLM"/>
    </source>
</evidence>
<name>A0AA39CGW1_9EURO</name>
<organism evidence="6 7">
    <name type="scientific">Cladophialophora chaetospira</name>
    <dbReference type="NCBI Taxonomy" id="386627"/>
    <lineage>
        <taxon>Eukaryota</taxon>
        <taxon>Fungi</taxon>
        <taxon>Dikarya</taxon>
        <taxon>Ascomycota</taxon>
        <taxon>Pezizomycotina</taxon>
        <taxon>Eurotiomycetes</taxon>
        <taxon>Chaetothyriomycetidae</taxon>
        <taxon>Chaetothyriales</taxon>
        <taxon>Herpotrichiellaceae</taxon>
        <taxon>Cladophialophora</taxon>
    </lineage>
</organism>
<dbReference type="EMBL" id="JAPDRK010000011">
    <property type="protein sequence ID" value="KAJ9607797.1"/>
    <property type="molecule type" value="Genomic_DNA"/>
</dbReference>